<dbReference type="EMBL" id="WNKU01000013">
    <property type="protein sequence ID" value="MTV49662.1"/>
    <property type="molecule type" value="Genomic_DNA"/>
</dbReference>
<gene>
    <name evidence="2" type="ORF">GJ688_11820</name>
</gene>
<dbReference type="InterPro" id="IPR055259">
    <property type="entry name" value="YkvP/CgeB_Glyco_trans-like"/>
</dbReference>
<reference evidence="2 3" key="1">
    <citation type="submission" date="2019-11" db="EMBL/GenBank/DDBJ databases">
        <title>Whole-genome sequence of a the green, strictly anaerobic photosynthetic bacterium Heliobacillus mobilis DSM 6151.</title>
        <authorList>
            <person name="Kyndt J.A."/>
            <person name="Meyer T.E."/>
        </authorList>
    </citation>
    <scope>NUCLEOTIDE SEQUENCE [LARGE SCALE GENOMIC DNA]</scope>
    <source>
        <strain evidence="2 3">DSM 6151</strain>
    </source>
</reference>
<dbReference type="SUPFAM" id="SSF53756">
    <property type="entry name" value="UDP-Glycosyltransferase/glycogen phosphorylase"/>
    <property type="match status" value="1"/>
</dbReference>
<sequence>MKRILMVGALSIQYVKDNWVKPIREMYDAACIDVSPLLASRKNGYHEQYLLEVLRRGNFDVLFFYSDAVNKDFSDDFFGYVRAMGVKIVAFHADDEPEVWYRQNIGHDHRFDLVASHSLRGVQQRLHEGWDKNRILWLPWGFNENLFHRDQNWVEHENGHSSEVKYDIVFIGTNLVQEHNQQIYLRDGYSRQQMLTDLYYICQELNLELKLFGFGWERHPVLKECAGGLVANEEMARVYQQARIVFNPGFSADDAIDSYQTKLRHFEVAGAGAFQLTNENPELSRLFQPGKEIVFFRNREELKDKINYFITHDEERYRIAKAAYQRAHGEHTMGHRLRTLFGGTDITDIVTHQEVLIKTMRFSSKEELRRWLDGNKGTVSKQLGQFAAIHFIVGDFVVENLEYSFVRSLLQKLQSVYVIGIRTYLEVGALHDNYVQRKKQDMHGLLLTEEIDISDIPREVSEYIQYQCPTLSEKGKIRPLINYLLHPSVVERVVESFLNLEPSTSNDLGFYCSGAVVNDFQAGPALDIPDIRTPPYVFRLRKLLEKLQVDRQRLLIYGVRGDMADRVFGQLKLYPNVNLIGAVDRNLQGRMIAGIPIYGFDDIPSLKPDMVIIAAETSGSAIYESLKPLQHMAAVAPLYDLSSPIWDVLLPFSTGKMNYGL</sequence>
<protein>
    <submittedName>
        <fullName evidence="2">Glycosyltransferase</fullName>
    </submittedName>
</protein>
<proteinExistence type="predicted"/>
<dbReference type="Gene3D" id="3.40.50.2000">
    <property type="entry name" value="Glycogen Phosphorylase B"/>
    <property type="match status" value="1"/>
</dbReference>
<feature type="domain" description="Spore protein YkvP/CgeB glycosyl transferase-like" evidence="1">
    <location>
        <begin position="206"/>
        <end position="340"/>
    </location>
</feature>
<keyword evidence="2" id="KW-0808">Transferase</keyword>
<dbReference type="Gene3D" id="3.40.50.720">
    <property type="entry name" value="NAD(P)-binding Rossmann-like Domain"/>
    <property type="match status" value="1"/>
</dbReference>
<dbReference type="OrthoDB" id="110463at2"/>
<evidence type="ECO:0000313" key="3">
    <source>
        <dbReference type="Proteomes" id="UP000430670"/>
    </source>
</evidence>
<dbReference type="Pfam" id="PF13524">
    <property type="entry name" value="Glyco_trans_1_2"/>
    <property type="match status" value="1"/>
</dbReference>
<dbReference type="GO" id="GO:0016740">
    <property type="term" value="F:transferase activity"/>
    <property type="evidence" value="ECO:0007669"/>
    <property type="project" value="UniProtKB-KW"/>
</dbReference>
<comment type="caution">
    <text evidence="2">The sequence shown here is derived from an EMBL/GenBank/DDBJ whole genome shotgun (WGS) entry which is preliminary data.</text>
</comment>
<dbReference type="AlphaFoldDB" id="A0A6I3SM12"/>
<keyword evidence="3" id="KW-1185">Reference proteome</keyword>
<dbReference type="RefSeq" id="WP_155476760.1">
    <property type="nucleotide sequence ID" value="NZ_WNKU01000013.1"/>
</dbReference>
<name>A0A6I3SM12_HELMO</name>
<evidence type="ECO:0000259" key="1">
    <source>
        <dbReference type="Pfam" id="PF13524"/>
    </source>
</evidence>
<organism evidence="2 3">
    <name type="scientific">Heliobacterium mobile</name>
    <name type="common">Heliobacillus mobilis</name>
    <dbReference type="NCBI Taxonomy" id="28064"/>
    <lineage>
        <taxon>Bacteria</taxon>
        <taxon>Bacillati</taxon>
        <taxon>Bacillota</taxon>
        <taxon>Clostridia</taxon>
        <taxon>Eubacteriales</taxon>
        <taxon>Heliobacteriaceae</taxon>
        <taxon>Heliobacterium</taxon>
    </lineage>
</organism>
<dbReference type="Proteomes" id="UP000430670">
    <property type="component" value="Unassembled WGS sequence"/>
</dbReference>
<evidence type="ECO:0000313" key="2">
    <source>
        <dbReference type="EMBL" id="MTV49662.1"/>
    </source>
</evidence>
<accession>A0A6I3SM12</accession>